<reference evidence="2" key="3">
    <citation type="submission" date="2007-03" db="EMBL/GenBank/DDBJ databases">
        <authorList>
            <person name="Manias D."/>
            <person name="Dunny G."/>
        </authorList>
    </citation>
    <scope>NUCLEOTIDE SEQUENCE</scope>
    <source>
        <strain evidence="2">ML3</strain>
        <plasmid evidence="2">pRS01</plasmid>
    </source>
</reference>
<dbReference type="GO" id="GO:0005694">
    <property type="term" value="C:chromosome"/>
    <property type="evidence" value="ECO:0007669"/>
    <property type="project" value="InterPro"/>
</dbReference>
<proteinExistence type="predicted"/>
<dbReference type="EMBL" id="U50902">
    <property type="protein sequence ID" value="AAB06501.2"/>
    <property type="molecule type" value="Genomic_DNA"/>
</dbReference>
<dbReference type="GO" id="GO:0003677">
    <property type="term" value="F:DNA binding"/>
    <property type="evidence" value="ECO:0007669"/>
    <property type="project" value="InterPro"/>
</dbReference>
<evidence type="ECO:0000313" key="2">
    <source>
        <dbReference type="EMBL" id="AAB06501.2"/>
    </source>
</evidence>
<reference evidence="2" key="2">
    <citation type="submission" date="2000-03" db="EMBL/GenBank/DDBJ databases">
        <authorList>
            <person name="Mills D.A."/>
        </authorList>
    </citation>
    <scope>NUCLEOTIDE SEQUENCE</scope>
    <source>
        <strain evidence="2">ML3</strain>
        <plasmid evidence="2">pRS01</plasmid>
    </source>
</reference>
<gene>
    <name evidence="2" type="primary">ltrE</name>
</gene>
<dbReference type="GO" id="GO:0006265">
    <property type="term" value="P:DNA topological change"/>
    <property type="evidence" value="ECO:0007669"/>
    <property type="project" value="InterPro"/>
</dbReference>
<dbReference type="Pfam" id="PF01396">
    <property type="entry name" value="Zn_ribbon_Top1"/>
    <property type="match status" value="1"/>
</dbReference>
<sequence length="234" mass="27638">MKEGRNELVYNVKKKKPDVETTTEVCPRCHSRLTLREGKYGKFWGCKNFPKCVGTLPYDRYMSEQELADYFANRSKPQQIKIEKFVNIVSGYCICPHCNERTLVTGLGLRFDECKFSNNTNLKDWGYDVLFISWSAILPEKERIEKQILNRYSPVRKYGKKKNYYGHICDHCHQKINNKYVYDDLTNVTPFGVHSKETLYLERIKLYKSININIRICGDLSPTTQFLKRIEYIK</sequence>
<dbReference type="GO" id="GO:0003916">
    <property type="term" value="F:DNA topoisomerase activity"/>
    <property type="evidence" value="ECO:0007669"/>
    <property type="project" value="InterPro"/>
</dbReference>
<reference evidence="2" key="1">
    <citation type="journal article" date="1996" name="J. Bacteriol.">
        <title>Splicing of a group II intron involved in the conjugative transfer of pRS01 in Lactococci.</title>
        <authorList>
            <person name="Mills D.A."/>
            <person name="McKay L.L."/>
            <person name="Dunny G.M."/>
        </authorList>
    </citation>
    <scope>NUCLEOTIDE SEQUENCE</scope>
    <source>
        <strain evidence="2">ML3</strain>
        <plasmid evidence="2">pRS01</plasmid>
    </source>
</reference>
<name>Q48721_LACLL</name>
<dbReference type="InterPro" id="IPR013498">
    <property type="entry name" value="Topo_IA_Znf"/>
</dbReference>
<geneLocation type="plasmid" evidence="2">
    <name>pRS01</name>
</geneLocation>
<dbReference type="SUPFAM" id="SSF57783">
    <property type="entry name" value="Zinc beta-ribbon"/>
    <property type="match status" value="1"/>
</dbReference>
<accession>Q48721</accession>
<feature type="domain" description="DNA topoisomerase type IA zn finger" evidence="1">
    <location>
        <begin position="24"/>
        <end position="57"/>
    </location>
</feature>
<dbReference type="Gene3D" id="3.30.65.10">
    <property type="entry name" value="Bacterial Topoisomerase I, domain 1"/>
    <property type="match status" value="1"/>
</dbReference>
<accession>Q48664</accession>
<dbReference type="AlphaFoldDB" id="Q48721"/>
<protein>
    <submittedName>
        <fullName evidence="2">LtrE</fullName>
    </submittedName>
</protein>
<evidence type="ECO:0000259" key="1">
    <source>
        <dbReference type="Pfam" id="PF01396"/>
    </source>
</evidence>
<organism evidence="2">
    <name type="scientific">Lactococcus lactis subsp. lactis</name>
    <name type="common">Streptococcus lactis</name>
    <dbReference type="NCBI Taxonomy" id="1360"/>
    <lineage>
        <taxon>Bacteria</taxon>
        <taxon>Bacillati</taxon>
        <taxon>Bacillota</taxon>
        <taxon>Bacilli</taxon>
        <taxon>Lactobacillales</taxon>
        <taxon>Streptococcaceae</taxon>
        <taxon>Lactococcus</taxon>
    </lineage>
</organism>
<keyword evidence="2" id="KW-0614">Plasmid</keyword>
<dbReference type="PIR" id="S77646">
    <property type="entry name" value="S77646"/>
</dbReference>